<dbReference type="EMBL" id="BK032870">
    <property type="protein sequence ID" value="DAF64985.1"/>
    <property type="molecule type" value="Genomic_DNA"/>
</dbReference>
<feature type="compositionally biased region" description="Basic residues" evidence="1">
    <location>
        <begin position="58"/>
        <end position="69"/>
    </location>
</feature>
<feature type="compositionally biased region" description="Basic and acidic residues" evidence="1">
    <location>
        <begin position="1"/>
        <end position="10"/>
    </location>
</feature>
<evidence type="ECO:0000256" key="1">
    <source>
        <dbReference type="SAM" id="MobiDB-lite"/>
    </source>
</evidence>
<organism evidence="2">
    <name type="scientific">Siphoviridae sp. ctPrm3</name>
    <dbReference type="NCBI Taxonomy" id="2827864"/>
    <lineage>
        <taxon>Viruses</taxon>
        <taxon>Duplodnaviria</taxon>
        <taxon>Heunggongvirae</taxon>
        <taxon>Uroviricota</taxon>
        <taxon>Caudoviricetes</taxon>
    </lineage>
</organism>
<protein>
    <submittedName>
        <fullName evidence="2">Uncharacterized protein</fullName>
    </submittedName>
</protein>
<feature type="compositionally biased region" description="Basic residues" evidence="1">
    <location>
        <begin position="11"/>
        <end position="25"/>
    </location>
</feature>
<feature type="region of interest" description="Disordered" evidence="1">
    <location>
        <begin position="1"/>
        <end position="114"/>
    </location>
</feature>
<sequence length="114" mass="12361">MPEGRTDRCSRRALPRQRERCRRPAKSAADTLRAGSRGSGPVAPRAPRNGGGTEPVARRGRASRQRRMRPSPTPNRNAKKSARMKPMGTSLEGNRRDGGGPAVSRGATRPPTPR</sequence>
<accession>A0A8S5TPC3</accession>
<name>A0A8S5TPC3_9CAUD</name>
<proteinExistence type="predicted"/>
<evidence type="ECO:0000313" key="2">
    <source>
        <dbReference type="EMBL" id="DAF64985.1"/>
    </source>
</evidence>
<reference evidence="2" key="1">
    <citation type="journal article" date="2021" name="Proc. Natl. Acad. Sci. U.S.A.">
        <title>A Catalog of Tens of Thousands of Viruses from Human Metagenomes Reveals Hidden Associations with Chronic Diseases.</title>
        <authorList>
            <person name="Tisza M.J."/>
            <person name="Buck C.B."/>
        </authorList>
    </citation>
    <scope>NUCLEOTIDE SEQUENCE</scope>
    <source>
        <strain evidence="2">CtPrm3</strain>
    </source>
</reference>